<evidence type="ECO:0000313" key="2">
    <source>
        <dbReference type="EMBL" id="KAH3894944.1"/>
    </source>
</evidence>
<feature type="region of interest" description="Disordered" evidence="1">
    <location>
        <begin position="62"/>
        <end position="101"/>
    </location>
</feature>
<dbReference type="AlphaFoldDB" id="A0A9D4S6Z9"/>
<gene>
    <name evidence="2" type="ORF">DPMN_019104</name>
</gene>
<reference evidence="2" key="1">
    <citation type="journal article" date="2019" name="bioRxiv">
        <title>The Genome of the Zebra Mussel, Dreissena polymorpha: A Resource for Invasive Species Research.</title>
        <authorList>
            <person name="McCartney M.A."/>
            <person name="Auch B."/>
            <person name="Kono T."/>
            <person name="Mallez S."/>
            <person name="Zhang Y."/>
            <person name="Obille A."/>
            <person name="Becker A."/>
            <person name="Abrahante J.E."/>
            <person name="Garbe J."/>
            <person name="Badalamenti J.P."/>
            <person name="Herman A."/>
            <person name="Mangelson H."/>
            <person name="Liachko I."/>
            <person name="Sullivan S."/>
            <person name="Sone E.D."/>
            <person name="Koren S."/>
            <person name="Silverstein K.A.T."/>
            <person name="Beckman K.B."/>
            <person name="Gohl D.M."/>
        </authorList>
    </citation>
    <scope>NUCLEOTIDE SEQUENCE</scope>
    <source>
        <strain evidence="2">Duluth1</strain>
        <tissue evidence="2">Whole animal</tissue>
    </source>
</reference>
<dbReference type="Proteomes" id="UP000828390">
    <property type="component" value="Unassembled WGS sequence"/>
</dbReference>
<reference evidence="2" key="2">
    <citation type="submission" date="2020-11" db="EMBL/GenBank/DDBJ databases">
        <authorList>
            <person name="McCartney M.A."/>
            <person name="Auch B."/>
            <person name="Kono T."/>
            <person name="Mallez S."/>
            <person name="Becker A."/>
            <person name="Gohl D.M."/>
            <person name="Silverstein K.A.T."/>
            <person name="Koren S."/>
            <person name="Bechman K.B."/>
            <person name="Herman A."/>
            <person name="Abrahante J.E."/>
            <person name="Garbe J."/>
        </authorList>
    </citation>
    <scope>NUCLEOTIDE SEQUENCE</scope>
    <source>
        <strain evidence="2">Duluth1</strain>
        <tissue evidence="2">Whole animal</tissue>
    </source>
</reference>
<accession>A0A9D4S6Z9</accession>
<dbReference type="EMBL" id="JAIWYP010000001">
    <property type="protein sequence ID" value="KAH3894944.1"/>
    <property type="molecule type" value="Genomic_DNA"/>
</dbReference>
<proteinExistence type="predicted"/>
<comment type="caution">
    <text evidence="2">The sequence shown here is derived from an EMBL/GenBank/DDBJ whole genome shotgun (WGS) entry which is preliminary data.</text>
</comment>
<keyword evidence="3" id="KW-1185">Reference proteome</keyword>
<feature type="compositionally biased region" description="Polar residues" evidence="1">
    <location>
        <begin position="66"/>
        <end position="77"/>
    </location>
</feature>
<evidence type="ECO:0000313" key="3">
    <source>
        <dbReference type="Proteomes" id="UP000828390"/>
    </source>
</evidence>
<protein>
    <submittedName>
        <fullName evidence="2">Uncharacterized protein</fullName>
    </submittedName>
</protein>
<evidence type="ECO:0000256" key="1">
    <source>
        <dbReference type="SAM" id="MobiDB-lite"/>
    </source>
</evidence>
<sequence>MRAPVKRQRKLYLDNKDLDIPQSTLRRWKRQKIQTAIHSYERDLLLLKANINFESQGVETQKCDSEASSQECNVETSSQERDVETSSQCKTLQRWNNGKKD</sequence>
<organism evidence="2 3">
    <name type="scientific">Dreissena polymorpha</name>
    <name type="common">Zebra mussel</name>
    <name type="synonym">Mytilus polymorpha</name>
    <dbReference type="NCBI Taxonomy" id="45954"/>
    <lineage>
        <taxon>Eukaryota</taxon>
        <taxon>Metazoa</taxon>
        <taxon>Spiralia</taxon>
        <taxon>Lophotrochozoa</taxon>
        <taxon>Mollusca</taxon>
        <taxon>Bivalvia</taxon>
        <taxon>Autobranchia</taxon>
        <taxon>Heteroconchia</taxon>
        <taxon>Euheterodonta</taxon>
        <taxon>Imparidentia</taxon>
        <taxon>Neoheterodontei</taxon>
        <taxon>Myida</taxon>
        <taxon>Dreissenoidea</taxon>
        <taxon>Dreissenidae</taxon>
        <taxon>Dreissena</taxon>
    </lineage>
</organism>
<feature type="compositionally biased region" description="Polar residues" evidence="1">
    <location>
        <begin position="85"/>
        <end position="101"/>
    </location>
</feature>
<name>A0A9D4S6Z9_DREPO</name>